<feature type="domain" description="EcxA zinc-binding" evidence="1">
    <location>
        <begin position="2"/>
        <end position="81"/>
    </location>
</feature>
<name>A0A0F9ADA8_9ZZZZ</name>
<proteinExistence type="predicted"/>
<dbReference type="InterPro" id="IPR032534">
    <property type="entry name" value="EcxA_zinc-bd"/>
</dbReference>
<feature type="non-terminal residue" evidence="2">
    <location>
        <position position="82"/>
    </location>
</feature>
<evidence type="ECO:0000313" key="2">
    <source>
        <dbReference type="EMBL" id="KKK96260.1"/>
    </source>
</evidence>
<dbReference type="AlphaFoldDB" id="A0A0F9ADA8"/>
<dbReference type="EMBL" id="LAZR01046559">
    <property type="protein sequence ID" value="KKK96260.1"/>
    <property type="molecule type" value="Genomic_DNA"/>
</dbReference>
<organism evidence="2">
    <name type="scientific">marine sediment metagenome</name>
    <dbReference type="NCBI Taxonomy" id="412755"/>
    <lineage>
        <taxon>unclassified sequences</taxon>
        <taxon>metagenomes</taxon>
        <taxon>ecological metagenomes</taxon>
    </lineage>
</organism>
<protein>
    <recommendedName>
        <fullName evidence="1">EcxA zinc-binding domain-containing protein</fullName>
    </recommendedName>
</protein>
<sequence length="82" mass="9494">MIELRMHVLDKFSEESIREGIPYSELEDLLVPAYMLHRYQLEAAVKTIGGVEYNYALKGEELQLEFVSPEVQRACLESIMET</sequence>
<dbReference type="Pfam" id="PF16313">
    <property type="entry name" value="DUF4953"/>
    <property type="match status" value="1"/>
</dbReference>
<gene>
    <name evidence="2" type="ORF">LCGC14_2664560</name>
</gene>
<evidence type="ECO:0000259" key="1">
    <source>
        <dbReference type="Pfam" id="PF16313"/>
    </source>
</evidence>
<reference evidence="2" key="1">
    <citation type="journal article" date="2015" name="Nature">
        <title>Complex archaea that bridge the gap between prokaryotes and eukaryotes.</title>
        <authorList>
            <person name="Spang A."/>
            <person name="Saw J.H."/>
            <person name="Jorgensen S.L."/>
            <person name="Zaremba-Niedzwiedzka K."/>
            <person name="Martijn J."/>
            <person name="Lind A.E."/>
            <person name="van Eijk R."/>
            <person name="Schleper C."/>
            <person name="Guy L."/>
            <person name="Ettema T.J."/>
        </authorList>
    </citation>
    <scope>NUCLEOTIDE SEQUENCE</scope>
</reference>
<comment type="caution">
    <text evidence="2">The sequence shown here is derived from an EMBL/GenBank/DDBJ whole genome shotgun (WGS) entry which is preliminary data.</text>
</comment>
<accession>A0A0F9ADA8</accession>